<organism evidence="8 9">
    <name type="scientific">Saccharopolyspora taberi</name>
    <dbReference type="NCBI Taxonomy" id="60895"/>
    <lineage>
        <taxon>Bacteria</taxon>
        <taxon>Bacillati</taxon>
        <taxon>Actinomycetota</taxon>
        <taxon>Actinomycetes</taxon>
        <taxon>Pseudonocardiales</taxon>
        <taxon>Pseudonocardiaceae</taxon>
        <taxon>Saccharopolyspora</taxon>
    </lineage>
</organism>
<comment type="caution">
    <text evidence="8">The sequence shown here is derived from an EMBL/GenBank/DDBJ whole genome shotgun (WGS) entry which is preliminary data.</text>
</comment>
<protein>
    <recommendedName>
        <fullName evidence="3">carbonic anhydrase</fullName>
        <ecNumber evidence="3">4.2.1.1</ecNumber>
    </recommendedName>
</protein>
<gene>
    <name evidence="8" type="primary">canA</name>
    <name evidence="8" type="ORF">GCM10010470_27260</name>
</gene>
<dbReference type="Gene3D" id="3.40.1050.10">
    <property type="entry name" value="Carbonic anhydrase"/>
    <property type="match status" value="1"/>
</dbReference>
<comment type="catalytic activity">
    <reaction evidence="7">
        <text>hydrogencarbonate + H(+) = CO2 + H2O</text>
        <dbReference type="Rhea" id="RHEA:10748"/>
        <dbReference type="ChEBI" id="CHEBI:15377"/>
        <dbReference type="ChEBI" id="CHEBI:15378"/>
        <dbReference type="ChEBI" id="CHEBI:16526"/>
        <dbReference type="ChEBI" id="CHEBI:17544"/>
        <dbReference type="EC" id="4.2.1.1"/>
    </reaction>
</comment>
<evidence type="ECO:0000256" key="5">
    <source>
        <dbReference type="ARBA" id="ARBA00022833"/>
    </source>
</evidence>
<dbReference type="EMBL" id="BAAAUX010000013">
    <property type="protein sequence ID" value="GAA2791055.1"/>
    <property type="molecule type" value="Genomic_DNA"/>
</dbReference>
<dbReference type="Proteomes" id="UP001500979">
    <property type="component" value="Unassembled WGS sequence"/>
</dbReference>
<evidence type="ECO:0000256" key="6">
    <source>
        <dbReference type="ARBA" id="ARBA00024993"/>
    </source>
</evidence>
<comment type="similarity">
    <text evidence="2">Belongs to the beta-class carbonic anhydrase family.</text>
</comment>
<keyword evidence="5" id="KW-0862">Zinc</keyword>
<dbReference type="InterPro" id="IPR036874">
    <property type="entry name" value="Carbonic_anhydrase_sf"/>
</dbReference>
<proteinExistence type="inferred from homology"/>
<accession>A0ABN3VDF0</accession>
<reference evidence="8 9" key="1">
    <citation type="journal article" date="2019" name="Int. J. Syst. Evol. Microbiol.">
        <title>The Global Catalogue of Microorganisms (GCM) 10K type strain sequencing project: providing services to taxonomists for standard genome sequencing and annotation.</title>
        <authorList>
            <consortium name="The Broad Institute Genomics Platform"/>
            <consortium name="The Broad Institute Genome Sequencing Center for Infectious Disease"/>
            <person name="Wu L."/>
            <person name="Ma J."/>
        </authorList>
    </citation>
    <scope>NUCLEOTIDE SEQUENCE [LARGE SCALE GENOMIC DNA]</scope>
    <source>
        <strain evidence="8 9">JCM 9383</strain>
    </source>
</reference>
<evidence type="ECO:0000256" key="1">
    <source>
        <dbReference type="ARBA" id="ARBA00001947"/>
    </source>
</evidence>
<dbReference type="PANTHER" id="PTHR43175">
    <property type="entry name" value="CARBONIC ANHYDRASE"/>
    <property type="match status" value="1"/>
</dbReference>
<name>A0ABN3VDF0_9PSEU</name>
<evidence type="ECO:0000256" key="7">
    <source>
        <dbReference type="ARBA" id="ARBA00048348"/>
    </source>
</evidence>
<dbReference type="Pfam" id="PF00484">
    <property type="entry name" value="Pro_CA"/>
    <property type="match status" value="1"/>
</dbReference>
<keyword evidence="4" id="KW-0479">Metal-binding</keyword>
<dbReference type="InterPro" id="IPR001765">
    <property type="entry name" value="Carbonic_anhydrase"/>
</dbReference>
<evidence type="ECO:0000313" key="9">
    <source>
        <dbReference type="Proteomes" id="UP001500979"/>
    </source>
</evidence>
<dbReference type="RefSeq" id="WP_344679997.1">
    <property type="nucleotide sequence ID" value="NZ_BAAAUX010000013.1"/>
</dbReference>
<dbReference type="EC" id="4.2.1.1" evidence="3"/>
<keyword evidence="9" id="KW-1185">Reference proteome</keyword>
<dbReference type="CDD" id="cd03379">
    <property type="entry name" value="beta_CA_cladeD"/>
    <property type="match status" value="1"/>
</dbReference>
<evidence type="ECO:0000256" key="2">
    <source>
        <dbReference type="ARBA" id="ARBA00006217"/>
    </source>
</evidence>
<evidence type="ECO:0000256" key="3">
    <source>
        <dbReference type="ARBA" id="ARBA00012925"/>
    </source>
</evidence>
<comment type="function">
    <text evidence="6">Catalyzes the reversible hydration of carbon dioxide to form bicarbonate.</text>
</comment>
<evidence type="ECO:0000256" key="4">
    <source>
        <dbReference type="ARBA" id="ARBA00022723"/>
    </source>
</evidence>
<sequence length="173" mass="19181">MTASDEILRRNALHVRGAEDRNLPTEPSLRVAIVTCMDCRIDLYETLGLRTGEAHVIRNAGGAVTDDVIRSLAVSQRKLGTREVMLMHHTRCGMATFTEGEFKDELERETGQRPAWSVETYTDAAQDVRQSMARIRRSPFLGLTTSLRGFVKDIDNGALTEVFESAPAEQAAS</sequence>
<dbReference type="SMART" id="SM00947">
    <property type="entry name" value="Pro_CA"/>
    <property type="match status" value="1"/>
</dbReference>
<comment type="cofactor">
    <cofactor evidence="1">
        <name>Zn(2+)</name>
        <dbReference type="ChEBI" id="CHEBI:29105"/>
    </cofactor>
</comment>
<evidence type="ECO:0000313" key="8">
    <source>
        <dbReference type="EMBL" id="GAA2791055.1"/>
    </source>
</evidence>
<dbReference type="SUPFAM" id="SSF53056">
    <property type="entry name" value="beta-carbonic anhydrase, cab"/>
    <property type="match status" value="1"/>
</dbReference>
<dbReference type="PANTHER" id="PTHR43175:SF3">
    <property type="entry name" value="CARBON DISULFIDE HYDROLASE"/>
    <property type="match status" value="1"/>
</dbReference>